<keyword evidence="1" id="KW-0472">Membrane</keyword>
<keyword evidence="1" id="KW-1133">Transmembrane helix</keyword>
<name>A0A3M7SZ91_BRAPC</name>
<evidence type="ECO:0000256" key="1">
    <source>
        <dbReference type="SAM" id="Phobius"/>
    </source>
</evidence>
<keyword evidence="1" id="KW-0812">Transmembrane</keyword>
<proteinExistence type="predicted"/>
<accession>A0A3M7SZ91</accession>
<feature type="non-terminal residue" evidence="2">
    <location>
        <position position="1"/>
    </location>
</feature>
<evidence type="ECO:0000313" key="2">
    <source>
        <dbReference type="EMBL" id="RNA41111.1"/>
    </source>
</evidence>
<dbReference type="Proteomes" id="UP000276133">
    <property type="component" value="Unassembled WGS sequence"/>
</dbReference>
<organism evidence="2 3">
    <name type="scientific">Brachionus plicatilis</name>
    <name type="common">Marine rotifer</name>
    <name type="synonym">Brachionus muelleri</name>
    <dbReference type="NCBI Taxonomy" id="10195"/>
    <lineage>
        <taxon>Eukaryota</taxon>
        <taxon>Metazoa</taxon>
        <taxon>Spiralia</taxon>
        <taxon>Gnathifera</taxon>
        <taxon>Rotifera</taxon>
        <taxon>Eurotatoria</taxon>
        <taxon>Monogononta</taxon>
        <taxon>Pseudotrocha</taxon>
        <taxon>Ploima</taxon>
        <taxon>Brachionidae</taxon>
        <taxon>Brachionus</taxon>
    </lineage>
</organism>
<dbReference type="AlphaFoldDB" id="A0A3M7SZ91"/>
<gene>
    <name evidence="2" type="ORF">BpHYR1_008038</name>
</gene>
<sequence length="159" mass="18373">KSTCQIGTVILRELSRKKTQNILNFLLIGANCILSMTSGITQDVRFSTAASISINLQFEEKKYNLIIRKNDNLVQIKKYKSYVLQWKLKKYFEVIQLIESKNNETITKKTLLGVAMSCLNDLFLEFIRGGVVIPNPYVNLDKQYVLLEINFFAQDLDRK</sequence>
<comment type="caution">
    <text evidence="2">The sequence shown here is derived from an EMBL/GenBank/DDBJ whole genome shotgun (WGS) entry which is preliminary data.</text>
</comment>
<feature type="transmembrane region" description="Helical" evidence="1">
    <location>
        <begin position="21"/>
        <end position="40"/>
    </location>
</feature>
<evidence type="ECO:0000313" key="3">
    <source>
        <dbReference type="Proteomes" id="UP000276133"/>
    </source>
</evidence>
<dbReference type="EMBL" id="REGN01000558">
    <property type="protein sequence ID" value="RNA41111.1"/>
    <property type="molecule type" value="Genomic_DNA"/>
</dbReference>
<protein>
    <submittedName>
        <fullName evidence="2">Uncharacterized protein</fullName>
    </submittedName>
</protein>
<keyword evidence="3" id="KW-1185">Reference proteome</keyword>
<reference evidence="2 3" key="1">
    <citation type="journal article" date="2018" name="Sci. Rep.">
        <title>Genomic signatures of local adaptation to the degree of environmental predictability in rotifers.</title>
        <authorList>
            <person name="Franch-Gras L."/>
            <person name="Hahn C."/>
            <person name="Garcia-Roger E.M."/>
            <person name="Carmona M.J."/>
            <person name="Serra M."/>
            <person name="Gomez A."/>
        </authorList>
    </citation>
    <scope>NUCLEOTIDE SEQUENCE [LARGE SCALE GENOMIC DNA]</scope>
    <source>
        <strain evidence="2">HYR1</strain>
    </source>
</reference>